<proteinExistence type="inferred from homology"/>
<protein>
    <recommendedName>
        <fullName evidence="2 7">Cryptochrome DASH</fullName>
    </recommendedName>
</protein>
<dbReference type="RefSeq" id="WP_127699293.1">
    <property type="nucleotide sequence ID" value="NZ_SACS01000012.1"/>
</dbReference>
<dbReference type="PROSITE" id="PS51645">
    <property type="entry name" value="PHR_CRY_ALPHA_BETA"/>
    <property type="match status" value="1"/>
</dbReference>
<dbReference type="InterPro" id="IPR014729">
    <property type="entry name" value="Rossmann-like_a/b/a_fold"/>
</dbReference>
<feature type="binding site" evidence="6">
    <location>
        <begin position="314"/>
        <end position="321"/>
    </location>
    <ligand>
        <name>FAD</name>
        <dbReference type="ChEBI" id="CHEBI:57692"/>
    </ligand>
</feature>
<dbReference type="GO" id="GO:0003913">
    <property type="term" value="F:DNA photolyase activity"/>
    <property type="evidence" value="ECO:0007669"/>
    <property type="project" value="InterPro"/>
</dbReference>
<dbReference type="Pfam" id="PF03441">
    <property type="entry name" value="FAD_binding_7"/>
    <property type="match status" value="1"/>
</dbReference>
<organism evidence="9 10">
    <name type="scientific">Rheinheimera riviphila</name>
    <dbReference type="NCBI Taxonomy" id="1834037"/>
    <lineage>
        <taxon>Bacteria</taxon>
        <taxon>Pseudomonadati</taxon>
        <taxon>Pseudomonadota</taxon>
        <taxon>Gammaproteobacteria</taxon>
        <taxon>Chromatiales</taxon>
        <taxon>Chromatiaceae</taxon>
        <taxon>Rheinheimera</taxon>
    </lineage>
</organism>
<evidence type="ECO:0000256" key="5">
    <source>
        <dbReference type="ARBA" id="ARBA00022991"/>
    </source>
</evidence>
<dbReference type="Gene3D" id="1.25.40.80">
    <property type="match status" value="1"/>
</dbReference>
<evidence type="ECO:0000256" key="2">
    <source>
        <dbReference type="ARBA" id="ARBA00017881"/>
    </source>
</evidence>
<evidence type="ECO:0000313" key="9">
    <source>
        <dbReference type="EMBL" id="RVU36997.1"/>
    </source>
</evidence>
<feature type="binding site" evidence="6">
    <location>
        <position position="261"/>
    </location>
    <ligand>
        <name>FAD</name>
        <dbReference type="ChEBI" id="CHEBI:57692"/>
    </ligand>
</feature>
<comment type="cofactor">
    <cofactor evidence="6 7">
        <name>FAD</name>
        <dbReference type="ChEBI" id="CHEBI:57692"/>
    </cofactor>
    <text evidence="6 7">Binds 1 FAD per subunit.</text>
</comment>
<dbReference type="InterPro" id="IPR036134">
    <property type="entry name" value="Crypto/Photolyase_FAD-like_sf"/>
</dbReference>
<evidence type="ECO:0000259" key="8">
    <source>
        <dbReference type="PROSITE" id="PS51645"/>
    </source>
</evidence>
<reference evidence="9 10" key="1">
    <citation type="submission" date="2019-01" db="EMBL/GenBank/DDBJ databases">
        <authorList>
            <person name="Chen W.-M."/>
        </authorList>
    </citation>
    <scope>NUCLEOTIDE SEQUENCE [LARGE SCALE GENOMIC DNA]</scope>
    <source>
        <strain evidence="9 10">KYPC3</strain>
    </source>
</reference>
<dbReference type="SUPFAM" id="SSF48173">
    <property type="entry name" value="Cryptochrome/photolyase FAD-binding domain"/>
    <property type="match status" value="1"/>
</dbReference>
<dbReference type="Gene3D" id="1.10.579.10">
    <property type="entry name" value="DNA Cyclobutane Dipyrimidine Photolyase, subunit A, domain 3"/>
    <property type="match status" value="1"/>
</dbReference>
<dbReference type="GO" id="GO:0003677">
    <property type="term" value="F:DNA binding"/>
    <property type="evidence" value="ECO:0007669"/>
    <property type="project" value="TreeGrafter"/>
</dbReference>
<feature type="domain" description="Photolyase/cryptochrome alpha/beta" evidence="8">
    <location>
        <begin position="19"/>
        <end position="151"/>
    </location>
</feature>
<sequence>MQQIPQQQNEQQTQPNQPTTAVYWFRNDFRLADNPALSFACQQSLQHGSRLALVVCLPEDQQTHWGFARIGPHRKVYLADTVRALAAQCELLGNKLLLIAGDPSTALPDLMHKLGASTLYCEDIAAPEEIDQIAVLRQQAVLVNGFQISPLILTKWQSSLIEPTALPFEMTELPLVFTTFRNLLEKAACRPQPPLPRVSQLPACPEQATAIECIDLHSWAGIATADTRSAFPYQQPVARGGEVAALAHLQSYFRSDLPRHYKETRNGLIGFDYSTKFSPWLASGAISARQIYQQLTAHETEHGQNDSTYWIWFELLWRDYFRFLHLRFGRKLYWAHGLKTAEQPTPQRSATPPRKIPHQPEYFRRWCQGNTGQPLIDAGMLELKATGYLSNRMRQIVASYLVNDLQCDWRAGAAWFEAQLIDYDVYSNQGNWLYLAGFGTDPRSNRRFNLEKQIQSYDPEHAYQKLWRRELGA</sequence>
<dbReference type="InterPro" id="IPR036155">
    <property type="entry name" value="Crypto/Photolyase_N_sf"/>
</dbReference>
<dbReference type="InterPro" id="IPR002081">
    <property type="entry name" value="Cryptochrome/DNA_photolyase_1"/>
</dbReference>
<keyword evidence="3 6" id="KW-0285">Flavoprotein</keyword>
<feature type="binding site" evidence="6">
    <location>
        <begin position="422"/>
        <end position="424"/>
    </location>
    <ligand>
        <name>FAD</name>
        <dbReference type="ChEBI" id="CHEBI:57692"/>
    </ligand>
</feature>
<keyword evidence="4 6" id="KW-0274">FAD</keyword>
<name>A0A437QR95_9GAMM</name>
<dbReference type="Pfam" id="PF00875">
    <property type="entry name" value="DNA_photolyase"/>
    <property type="match status" value="1"/>
</dbReference>
<keyword evidence="10" id="KW-1185">Reference proteome</keyword>
<evidence type="ECO:0000256" key="6">
    <source>
        <dbReference type="PIRSR" id="PIRSR602081-1"/>
    </source>
</evidence>
<dbReference type="OrthoDB" id="9772484at2"/>
<dbReference type="NCBIfam" id="TIGR02765">
    <property type="entry name" value="crypto_DASH"/>
    <property type="match status" value="1"/>
</dbReference>
<dbReference type="InterPro" id="IPR005101">
    <property type="entry name" value="Cryptochr/Photolyase_FAD-bd"/>
</dbReference>
<evidence type="ECO:0000313" key="10">
    <source>
        <dbReference type="Proteomes" id="UP000283077"/>
    </source>
</evidence>
<gene>
    <name evidence="9" type="ORF">EOE67_11845</name>
</gene>
<dbReference type="GO" id="GO:0071949">
    <property type="term" value="F:FAD binding"/>
    <property type="evidence" value="ECO:0007669"/>
    <property type="project" value="TreeGrafter"/>
</dbReference>
<dbReference type="PANTHER" id="PTHR11455">
    <property type="entry name" value="CRYPTOCHROME"/>
    <property type="match status" value="1"/>
</dbReference>
<dbReference type="GO" id="GO:0000719">
    <property type="term" value="P:photoreactive repair"/>
    <property type="evidence" value="ECO:0007669"/>
    <property type="project" value="TreeGrafter"/>
</dbReference>
<evidence type="ECO:0000256" key="1">
    <source>
        <dbReference type="ARBA" id="ARBA00005862"/>
    </source>
</evidence>
<evidence type="ECO:0000256" key="7">
    <source>
        <dbReference type="RuleBase" id="RU367151"/>
    </source>
</evidence>
<dbReference type="Gene3D" id="3.40.50.620">
    <property type="entry name" value="HUPs"/>
    <property type="match status" value="1"/>
</dbReference>
<dbReference type="Proteomes" id="UP000283077">
    <property type="component" value="Unassembled WGS sequence"/>
</dbReference>
<dbReference type="InterPro" id="IPR014133">
    <property type="entry name" value="Cry_DASH"/>
</dbReference>
<feature type="binding site" evidence="6">
    <location>
        <begin position="274"/>
        <end position="278"/>
    </location>
    <ligand>
        <name>FAD</name>
        <dbReference type="ChEBI" id="CHEBI:57692"/>
    </ligand>
</feature>
<dbReference type="SUPFAM" id="SSF52425">
    <property type="entry name" value="Cryptochrome/photolyase, N-terminal domain"/>
    <property type="match status" value="1"/>
</dbReference>
<evidence type="ECO:0000256" key="4">
    <source>
        <dbReference type="ARBA" id="ARBA00022827"/>
    </source>
</evidence>
<evidence type="ECO:0000256" key="3">
    <source>
        <dbReference type="ARBA" id="ARBA00022630"/>
    </source>
</evidence>
<comment type="cofactor">
    <cofactor evidence="7">
        <name>(6R)-5,10-methylene-5,6,7,8-tetrahydrofolate</name>
        <dbReference type="ChEBI" id="CHEBI:15636"/>
    </cofactor>
    <text evidence="7">Binds 1 5,10-methenyltetrahydrofolate (MTHF) per subunit.</text>
</comment>
<dbReference type="PRINTS" id="PR00147">
    <property type="entry name" value="DNAPHOTLYASE"/>
</dbReference>
<dbReference type="InterPro" id="IPR006050">
    <property type="entry name" value="DNA_photolyase_N"/>
</dbReference>
<dbReference type="AlphaFoldDB" id="A0A437QR95"/>
<comment type="similarity">
    <text evidence="1 7">Belongs to the DNA photolyase class-1 family.</text>
</comment>
<dbReference type="PANTHER" id="PTHR11455:SF22">
    <property type="entry name" value="CRYPTOCHROME DASH"/>
    <property type="match status" value="1"/>
</dbReference>
<accession>A0A437QR95</accession>
<keyword evidence="5 7" id="KW-0157">Chromophore</keyword>
<comment type="function">
    <text evidence="7">May have a photoreceptor function.</text>
</comment>
<dbReference type="EMBL" id="SACS01000012">
    <property type="protein sequence ID" value="RVU36997.1"/>
    <property type="molecule type" value="Genomic_DNA"/>
</dbReference>
<comment type="caution">
    <text evidence="9">The sequence shown here is derived from an EMBL/GenBank/DDBJ whole genome shotgun (WGS) entry which is preliminary data.</text>
</comment>